<sequence>MAGDRDARSRAADESRDRGDLGAGPEGGKIRRGPDSSTSLKYSPRVAGWNGSTLFNSRRLNFIYQEQRGDGRQSNFFRLENPNREDA</sequence>
<feature type="region of interest" description="Disordered" evidence="1">
    <location>
        <begin position="1"/>
        <end position="46"/>
    </location>
</feature>
<dbReference type="AlphaFoldDB" id="A0A0B4DJD4"/>
<feature type="compositionally biased region" description="Basic and acidic residues" evidence="1">
    <location>
        <begin position="1"/>
        <end position="20"/>
    </location>
</feature>
<evidence type="ECO:0000313" key="2">
    <source>
        <dbReference type="EMBL" id="KIC68952.1"/>
    </source>
</evidence>
<dbReference type="OrthoDB" id="9808866at2"/>
<protein>
    <submittedName>
        <fullName evidence="2">Uncharacterized protein</fullName>
    </submittedName>
</protein>
<comment type="caution">
    <text evidence="2">The sequence shown here is derived from an EMBL/GenBank/DDBJ whole genome shotgun (WGS) entry which is preliminary data.</text>
</comment>
<gene>
    <name evidence="2" type="ORF">RM50_04040</name>
</gene>
<reference evidence="2 3" key="1">
    <citation type="submission" date="2014-12" db="EMBL/GenBank/DDBJ databases">
        <title>Genome sequencing of Arthrobacter phenanthrenivorans SWC37.</title>
        <authorList>
            <person name="Tan P.W."/>
            <person name="Chan K.-G."/>
        </authorList>
    </citation>
    <scope>NUCLEOTIDE SEQUENCE [LARGE SCALE GENOMIC DNA]</scope>
    <source>
        <strain evidence="2 3">SWC37</strain>
    </source>
</reference>
<name>A0A0B4DJD4_PSEPS</name>
<dbReference type="Proteomes" id="UP000031196">
    <property type="component" value="Unassembled WGS sequence"/>
</dbReference>
<accession>A0A0B4DJD4</accession>
<evidence type="ECO:0000256" key="1">
    <source>
        <dbReference type="SAM" id="MobiDB-lite"/>
    </source>
</evidence>
<dbReference type="RefSeq" id="WP_043450216.1">
    <property type="nucleotide sequence ID" value="NZ_JWTB01000007.1"/>
</dbReference>
<evidence type="ECO:0000313" key="3">
    <source>
        <dbReference type="Proteomes" id="UP000031196"/>
    </source>
</evidence>
<organism evidence="2 3">
    <name type="scientific">Pseudarthrobacter phenanthrenivorans</name>
    <name type="common">Arthrobacter phenanthrenivorans</name>
    <dbReference type="NCBI Taxonomy" id="361575"/>
    <lineage>
        <taxon>Bacteria</taxon>
        <taxon>Bacillati</taxon>
        <taxon>Actinomycetota</taxon>
        <taxon>Actinomycetes</taxon>
        <taxon>Micrococcales</taxon>
        <taxon>Micrococcaceae</taxon>
        <taxon>Pseudarthrobacter</taxon>
    </lineage>
</organism>
<dbReference type="EMBL" id="JWTB01000007">
    <property type="protein sequence ID" value="KIC68952.1"/>
    <property type="molecule type" value="Genomic_DNA"/>
</dbReference>
<proteinExistence type="predicted"/>